<sequence length="736" mass="80691">MKRREVLQTAASSIVAALSVSAFSSYAAKSGQPALKAVDPSSVPQGDVPILTPENVYTMPPQFWQNFEGKLWIGKAGSDASQSGNQIPVFLRDANGKVSQISQPIALNKGNFAQFIHDNAALIADPAHSMVVEDNQGNTLFSITDVSRPNQSNFSQRLAQPNGYQLIGEIPSVDELRKTRPLFAGAKIKLKSWHEGLEVGGGEFVGAFGEGKDDGGVIFAGNGFYWRRVVEDFNRLTLFDFGAIADGKTDSAPAIKAMYQWSHDADQPICVQFPAGTFFVSGCDFGNEQLRFFRISGAMVNFGYFPATTLVSDGRSEFLFSVNARWTEISNLNFNGNNDSRPNKQGLFHNTCPGGQFFRGACLRFNRVGGVCLSLMDTLDCKIDQWYAETCTGDVIKATWSGQKVGVWDHSTAIELSNFNAQHCSGGKVLNLPRCGQSIIHNGWIEHTEHPGDISDGQWIIDALSLEDCKNPLIAHNSRLNMRQTNLQSGSWIDNSLQGKPWLSMWEMGSTRVESYGVAIDGSLKYNYITSRFRLSNNTNQETWFELGNFYSPTVGDSWEIEVFGQSQFNNGTTNQPLMDPIDGKTTGGRAVIHLQRKTKNAEATWSAEGSSPVLEVRFDPRSEADTRVFVKLAGWMPTAVVLIKSTAKDRFMTGRCARVDAKMDKGNPSSGSQQAAQRFSLHNGKAGIGGNEQGDLLLASRALKPEQVDTREPKGFVSVVINGEQVALPYFALKS</sequence>
<dbReference type="InterPro" id="IPR036730">
    <property type="entry name" value="P22_tailspike_N_sf"/>
</dbReference>
<dbReference type="RefSeq" id="WP_039327805.1">
    <property type="nucleotide sequence ID" value="NZ_JTJJ01000010.1"/>
</dbReference>
<dbReference type="InterPro" id="IPR012334">
    <property type="entry name" value="Pectin_lyas_fold"/>
</dbReference>
<organism evidence="3 4">
    <name type="scientific">Pantoea rodasii</name>
    <dbReference type="NCBI Taxonomy" id="1076549"/>
    <lineage>
        <taxon>Bacteria</taxon>
        <taxon>Pseudomonadati</taxon>
        <taxon>Pseudomonadota</taxon>
        <taxon>Gammaproteobacteria</taxon>
        <taxon>Enterobacterales</taxon>
        <taxon>Erwiniaceae</taxon>
        <taxon>Pantoea</taxon>
    </lineage>
</organism>
<dbReference type="SUPFAM" id="SSF51327">
    <property type="entry name" value="Head-binding domain of phage P22 tailspike protein"/>
    <property type="match status" value="1"/>
</dbReference>
<gene>
    <name evidence="3" type="ORF">QU24_01850</name>
</gene>
<protein>
    <submittedName>
        <fullName evidence="3">Amylovoran biosynthesis protein AmsF</fullName>
    </submittedName>
</protein>
<dbReference type="Gene3D" id="2.160.20.10">
    <property type="entry name" value="Single-stranded right-handed beta-helix, Pectin lyase-like"/>
    <property type="match status" value="1"/>
</dbReference>
<comment type="caution">
    <text evidence="3">The sequence shown here is derived from an EMBL/GenBank/DDBJ whole genome shotgun (WGS) entry which is preliminary data.</text>
</comment>
<evidence type="ECO:0000259" key="2">
    <source>
        <dbReference type="Pfam" id="PF09008"/>
    </source>
</evidence>
<dbReference type="AlphaFoldDB" id="A0A0B1RAT1"/>
<reference evidence="3 4" key="1">
    <citation type="submission" date="2014-11" db="EMBL/GenBank/DDBJ databases">
        <title>Genome sequencing of Pantoea rodasii ND03.</title>
        <authorList>
            <person name="Muhamad Yunos N.Y."/>
            <person name="Chan K.-G."/>
        </authorList>
    </citation>
    <scope>NUCLEOTIDE SEQUENCE [LARGE SCALE GENOMIC DNA]</scope>
    <source>
        <strain evidence="3 4">ND03</strain>
    </source>
</reference>
<proteinExistence type="predicted"/>
<feature type="domain" description="Bacteriophage P22 tailspike N-terminal" evidence="2">
    <location>
        <begin position="49"/>
        <end position="147"/>
    </location>
</feature>
<feature type="signal peptide" evidence="1">
    <location>
        <begin position="1"/>
        <end position="27"/>
    </location>
</feature>
<dbReference type="Proteomes" id="UP000030853">
    <property type="component" value="Unassembled WGS sequence"/>
</dbReference>
<dbReference type="InterPro" id="IPR009093">
    <property type="entry name" value="P22_tailspike_N"/>
</dbReference>
<accession>A0A0B1RAT1</accession>
<evidence type="ECO:0000256" key="1">
    <source>
        <dbReference type="SAM" id="SignalP"/>
    </source>
</evidence>
<evidence type="ECO:0000313" key="3">
    <source>
        <dbReference type="EMBL" id="KHJ69734.1"/>
    </source>
</evidence>
<dbReference type="Pfam" id="PF09008">
    <property type="entry name" value="Head_binding"/>
    <property type="match status" value="1"/>
</dbReference>
<keyword evidence="1" id="KW-0732">Signal</keyword>
<feature type="chain" id="PRO_5002063606" evidence="1">
    <location>
        <begin position="28"/>
        <end position="736"/>
    </location>
</feature>
<dbReference type="Gene3D" id="2.170.14.10">
    <property type="entry name" value="Phage P22 tailspike-like, N-terminal domain"/>
    <property type="match status" value="1"/>
</dbReference>
<dbReference type="InterPro" id="IPR011050">
    <property type="entry name" value="Pectin_lyase_fold/virulence"/>
</dbReference>
<dbReference type="SUPFAM" id="SSF51126">
    <property type="entry name" value="Pectin lyase-like"/>
    <property type="match status" value="1"/>
</dbReference>
<name>A0A0B1RAT1_9GAMM</name>
<dbReference type="EMBL" id="JTJJ01000010">
    <property type="protein sequence ID" value="KHJ69734.1"/>
    <property type="molecule type" value="Genomic_DNA"/>
</dbReference>
<evidence type="ECO:0000313" key="4">
    <source>
        <dbReference type="Proteomes" id="UP000030853"/>
    </source>
</evidence>